<evidence type="ECO:0000313" key="2">
    <source>
        <dbReference type="EMBL" id="CAC5424196.1"/>
    </source>
</evidence>
<organism evidence="2 3">
    <name type="scientific">Mytilus coruscus</name>
    <name type="common">Sea mussel</name>
    <dbReference type="NCBI Taxonomy" id="42192"/>
    <lineage>
        <taxon>Eukaryota</taxon>
        <taxon>Metazoa</taxon>
        <taxon>Spiralia</taxon>
        <taxon>Lophotrochozoa</taxon>
        <taxon>Mollusca</taxon>
        <taxon>Bivalvia</taxon>
        <taxon>Autobranchia</taxon>
        <taxon>Pteriomorphia</taxon>
        <taxon>Mytilida</taxon>
        <taxon>Mytiloidea</taxon>
        <taxon>Mytilidae</taxon>
        <taxon>Mytilinae</taxon>
        <taxon>Mytilus</taxon>
    </lineage>
</organism>
<dbReference type="InterPro" id="IPR052050">
    <property type="entry name" value="SecEffector_AnkRepeat"/>
</dbReference>
<dbReference type="SMART" id="SM00248">
    <property type="entry name" value="ANK"/>
    <property type="match status" value="14"/>
</dbReference>
<dbReference type="SUPFAM" id="SSF48403">
    <property type="entry name" value="Ankyrin repeat"/>
    <property type="match status" value="3"/>
</dbReference>
<reference evidence="2 3" key="1">
    <citation type="submission" date="2020-06" db="EMBL/GenBank/DDBJ databases">
        <authorList>
            <person name="Li R."/>
            <person name="Bekaert M."/>
        </authorList>
    </citation>
    <scope>NUCLEOTIDE SEQUENCE [LARGE SCALE GENOMIC DNA]</scope>
    <source>
        <strain evidence="3">wild</strain>
    </source>
</reference>
<dbReference type="OrthoDB" id="6092734at2759"/>
<feature type="domain" description="Novel STAND NTPase 3" evidence="1">
    <location>
        <begin position="4"/>
        <end position="149"/>
    </location>
</feature>
<dbReference type="Pfam" id="PF20720">
    <property type="entry name" value="nSTAND3"/>
    <property type="match status" value="1"/>
</dbReference>
<evidence type="ECO:0000313" key="3">
    <source>
        <dbReference type="Proteomes" id="UP000507470"/>
    </source>
</evidence>
<dbReference type="Gene3D" id="1.25.40.20">
    <property type="entry name" value="Ankyrin repeat-containing domain"/>
    <property type="match status" value="4"/>
</dbReference>
<dbReference type="Proteomes" id="UP000507470">
    <property type="component" value="Unassembled WGS sequence"/>
</dbReference>
<dbReference type="InterPro" id="IPR049050">
    <property type="entry name" value="nSTAND3"/>
</dbReference>
<gene>
    <name evidence="2" type="ORF">MCOR_56120</name>
</gene>
<protein>
    <recommendedName>
        <fullName evidence="1">Novel STAND NTPase 3 domain-containing protein</fullName>
    </recommendedName>
</protein>
<name>A0A6J8EWW8_MYTCO</name>
<dbReference type="InterPro" id="IPR002110">
    <property type="entry name" value="Ankyrin_rpt"/>
</dbReference>
<proteinExistence type="predicted"/>
<sequence>MMNLEDKGVQILTGTAGTGKSRNSLELLRQYSEKHAGYHGIKLQKVQEWRALICKDDFLVVLFDDIFGQTSFRFTADDEHIFETINSVIEAGNVKVIFTIRNTLKSEPNVASMLSRQQIFKRSILIDLNSDEMIMTKEQKEQILMKHCKANKIFVTNTTDSNKDTLILDPSVTMYIRRSEINRIVETESNPIMGFPLSCYLFASDRKLTRLGANFFKHPSRFLLDEIQSLQVSGEKDKEKAVEYAILVYVMMNDDFIKIDDLPTGKINKVLKTLYEREDINSEEVRKGLERLTHRYLKNNARNWVYEDYRDEISPCLRLKESFLTSLLVHSLKYTDNDDAIKQILKYMENDLKVVKNNYAHVGYESCFINGILQACVDMNERRLLKLVDFVKRYKIKCHSFHISQSITVPMLRFLLSHLECDAIDINFILLKAIECQDMSLVESIFERQDASCIVIAPAMLHACKFGTIDTVLWFCEVFKREDLHVEKVLKVSCSNGNIEIVNMLCTRFDMDAETLNIALLKACKTNQVSVLSFMINRFQTEKKLFLDTAVDYALTYRNLETIKLLIENTNHHFRTKELLENYKSIITANDCGADINIIKYLITVDQDFEIDDLLTIAENALWDFEIVEWVSKLIDVKSFYISCLKHKWIHKSMCVLRREYETGFYLHFNEEDVIAEEIEFGNTDCISFLFEKFDLKKIDKKLIIERICLKGDENLLKLIIDKFGSDFLDMISVVQTALREGNLNIVKWILKNTSKEILDLNFLRKSDGISLFISLLEEFSDTNSESRIVKHETKSATVNQYLQKLLTWYLQDNINLCKLSHNIQMGLQKTTHRNCILVASEHWTSRWMHRNLYFSHFMMEKILYNACDSCNIALVKFILEECNPNESAMKNLMRTACRQGSLELVQLIYSFYSLASLSIETVFTHACNSNNLRLVEWWFQRIDPMTFKFKLVVKNITSINIDTIIFLIQNFDVDALDFAAFCTVFCLDHTDYNTDEIRLQLQLCFLESYTYNAINIVDIKSVFDQICYSMSDEEAKWIVSLVDHKRLNFISATLEAIRGEHTATALYLLKSMDHEDLKKVNSIFTHACVAGNCTVVKFLIDRFDKCLNVNEVFESRGYNDNIFVRYFQDTLKVLFEKLDVETIHINGILHTSCRNGFVDLTKWLINNVDNSVLDFTNALKIAFSEKKFRMTDNDIELIQCLLEYSKPSFIDCHLLMKKTCLTGKLSHLTWLLKCFEPDIFEVRSAILYTSMNTKDPGGTSDKIRFILSSCQCIHSDIQFSLNIACAMQNVSLMEWTVNRFDSHTLDLQHTLKIALNHVNEEIIQFLFDKKKNLHLDLQQALDNACVYKRISAIKWLFNNFNLNVNVDRAIRFCLKINRSYDYDDEEFDIANEECNIVNVFKLLFQLFDAEKFNILFIIHSCLKEKRKDLVLWILQVCDHSLFDIQKVLCEVCRHGEINCIFYLLHTCNYGKYVNEQCLLNAFASGIFENATKLITVFPDVYFDIKIAMNHACFSGNLPLVQWLFYTYSSHCVSKYVRSNFDLKSAKRKFDLNTAMINACKNGKTDVVQWLLQLYVYETFDMESAFNSACASDSRGLVEWMLVVYDHEIFNIEFAMTCACQNGRLKVVQCLFEIFSTNAFNMETVINEAVGSGDIRLVRWLHQTIDSKLYNIKAAMKKACLNNRSDVVRWILDNFDHSYFNMKMVTIAACDWGRI</sequence>
<dbReference type="PANTHER" id="PTHR46586:SF3">
    <property type="entry name" value="ANKYRIN REPEAT-CONTAINING PROTEIN"/>
    <property type="match status" value="1"/>
</dbReference>
<evidence type="ECO:0000259" key="1">
    <source>
        <dbReference type="Pfam" id="PF20720"/>
    </source>
</evidence>
<accession>A0A6J8EWW8</accession>
<dbReference type="InterPro" id="IPR036770">
    <property type="entry name" value="Ankyrin_rpt-contain_sf"/>
</dbReference>
<keyword evidence="3" id="KW-1185">Reference proteome</keyword>
<dbReference type="EMBL" id="CACVKT020009964">
    <property type="protein sequence ID" value="CAC5424196.1"/>
    <property type="molecule type" value="Genomic_DNA"/>
</dbReference>
<dbReference type="PANTHER" id="PTHR46586">
    <property type="entry name" value="ANKYRIN REPEAT-CONTAINING PROTEIN"/>
    <property type="match status" value="1"/>
</dbReference>